<dbReference type="CDD" id="cd00377">
    <property type="entry name" value="ICL_PEPM"/>
    <property type="match status" value="1"/>
</dbReference>
<sequence length="281" mass="30211">MISSTQRLNAETFRNLHTKDTFVMPNAWDAGSARMLAGCGFSAIGTTSAGIAFAAGLPDYQVLDRETMLARVKAIVDAVDIPVSADLEAGYGIQPSEVAETIRQAIAIGVVGCNLEDLSGDKSSPLLDAELASERIYAARKEADANNLPFTLTARTDAFLTNHPNAFDEAVRRANMYYKAGADCLFVPGVGDAETIGKLVNSIQGPINVVMGLTQGKLTVDHLKSLGVRRISIGGSLARACFGLIRRAALEIKETGSFTFADNQYPHNELCEFFEAWETRT</sequence>
<dbReference type="Gene3D" id="3.20.20.60">
    <property type="entry name" value="Phosphoenolpyruvate-binding domains"/>
    <property type="match status" value="1"/>
</dbReference>
<dbReference type="EMBL" id="RQHV01000050">
    <property type="protein sequence ID" value="TGN09690.1"/>
    <property type="molecule type" value="Genomic_DNA"/>
</dbReference>
<name>A0A4R9LP29_9LEPT</name>
<evidence type="ECO:0000313" key="2">
    <source>
        <dbReference type="Proteomes" id="UP000298264"/>
    </source>
</evidence>
<dbReference type="Pfam" id="PF13714">
    <property type="entry name" value="PEP_mutase"/>
    <property type="match status" value="1"/>
</dbReference>
<dbReference type="SUPFAM" id="SSF51621">
    <property type="entry name" value="Phosphoenolpyruvate/pyruvate domain"/>
    <property type="match status" value="1"/>
</dbReference>
<dbReference type="PANTHER" id="PTHR42905">
    <property type="entry name" value="PHOSPHOENOLPYRUVATE CARBOXYLASE"/>
    <property type="match status" value="1"/>
</dbReference>
<proteinExistence type="predicted"/>
<reference evidence="1" key="1">
    <citation type="journal article" date="2019" name="PLoS Negl. Trop. Dis.">
        <title>Revisiting the worldwide diversity of Leptospira species in the environment.</title>
        <authorList>
            <person name="Vincent A.T."/>
            <person name="Schiettekatte O."/>
            <person name="Bourhy P."/>
            <person name="Veyrier F.J."/>
            <person name="Picardeau M."/>
        </authorList>
    </citation>
    <scope>NUCLEOTIDE SEQUENCE [LARGE SCALE GENOMIC DNA]</scope>
    <source>
        <strain evidence="1">201400974</strain>
    </source>
</reference>
<comment type="caution">
    <text evidence="1">The sequence shown here is derived from an EMBL/GenBank/DDBJ whole genome shotgun (WGS) entry which is preliminary data.</text>
</comment>
<dbReference type="GO" id="GO:0016829">
    <property type="term" value="F:lyase activity"/>
    <property type="evidence" value="ECO:0007669"/>
    <property type="project" value="UniProtKB-KW"/>
</dbReference>
<dbReference type="AlphaFoldDB" id="A0A4R9LP29"/>
<dbReference type="Gene3D" id="6.10.250.2750">
    <property type="match status" value="1"/>
</dbReference>
<dbReference type="PANTHER" id="PTHR42905:SF16">
    <property type="entry name" value="CARBOXYPHOSPHONOENOLPYRUVATE PHOSPHONOMUTASE-LIKE PROTEIN (AFU_ORTHOLOGUE AFUA_5G07230)"/>
    <property type="match status" value="1"/>
</dbReference>
<accession>A0A4R9LP29</accession>
<dbReference type="InterPro" id="IPR015813">
    <property type="entry name" value="Pyrv/PenolPyrv_kinase-like_dom"/>
</dbReference>
<protein>
    <submittedName>
        <fullName evidence="1">Isocitrate lyase/phosphoenolpyruvate mutase family protein</fullName>
    </submittedName>
</protein>
<dbReference type="InterPro" id="IPR039556">
    <property type="entry name" value="ICL/PEPM"/>
</dbReference>
<dbReference type="Proteomes" id="UP000298264">
    <property type="component" value="Unassembled WGS sequence"/>
</dbReference>
<gene>
    <name evidence="1" type="ORF">EHS11_11420</name>
</gene>
<keyword evidence="1" id="KW-0456">Lyase</keyword>
<evidence type="ECO:0000313" key="1">
    <source>
        <dbReference type="EMBL" id="TGN09690.1"/>
    </source>
</evidence>
<keyword evidence="1" id="KW-0670">Pyruvate</keyword>
<dbReference type="OrthoDB" id="9780430at2"/>
<dbReference type="InterPro" id="IPR040442">
    <property type="entry name" value="Pyrv_kinase-like_dom_sf"/>
</dbReference>
<organism evidence="1 2">
    <name type="scientific">Leptospira ilyithenensis</name>
    <dbReference type="NCBI Taxonomy" id="2484901"/>
    <lineage>
        <taxon>Bacteria</taxon>
        <taxon>Pseudomonadati</taxon>
        <taxon>Spirochaetota</taxon>
        <taxon>Spirochaetia</taxon>
        <taxon>Leptospirales</taxon>
        <taxon>Leptospiraceae</taxon>
        <taxon>Leptospira</taxon>
    </lineage>
</organism>
<keyword evidence="2" id="KW-1185">Reference proteome</keyword>